<geneLocation type="plasmid" evidence="4 5">
    <name>pBPHY01</name>
</geneLocation>
<evidence type="ECO:0000313" key="4">
    <source>
        <dbReference type="EMBL" id="ACC75164.1"/>
    </source>
</evidence>
<dbReference type="InterPro" id="IPR050330">
    <property type="entry name" value="Bact_OuterMem_StrucFunc"/>
</dbReference>
<keyword evidence="2" id="KW-1133">Transmembrane helix</keyword>
<name>B2JW37_PARP8</name>
<organism evidence="4 5">
    <name type="scientific">Paraburkholderia phymatum (strain DSM 17167 / CIP 108236 / LMG 21445 / STM815)</name>
    <name type="common">Burkholderia phymatum</name>
    <dbReference type="NCBI Taxonomy" id="391038"/>
    <lineage>
        <taxon>Bacteria</taxon>
        <taxon>Pseudomonadati</taxon>
        <taxon>Pseudomonadota</taxon>
        <taxon>Betaproteobacteria</taxon>
        <taxon>Burkholderiales</taxon>
        <taxon>Burkholderiaceae</taxon>
        <taxon>Paraburkholderia</taxon>
    </lineage>
</organism>
<keyword evidence="1 2" id="KW-0472">Membrane</keyword>
<dbReference type="EMBL" id="CP001045">
    <property type="protein sequence ID" value="ACC75164.1"/>
    <property type="molecule type" value="Genomic_DNA"/>
</dbReference>
<feature type="transmembrane region" description="Helical" evidence="2">
    <location>
        <begin position="231"/>
        <end position="251"/>
    </location>
</feature>
<dbReference type="SUPFAM" id="SSF103088">
    <property type="entry name" value="OmpA-like"/>
    <property type="match status" value="1"/>
</dbReference>
<sequence>MSATAASPQPRYEAEPAAPYRERVRAAEGAANPLLEAARPLLDALANTPAELDAAGVAQHRLSLVQHLRMFGKVCGELRLPAEHIEKAQYCLCSALDEAAGLTDWGNGSRLGMDWRATGLATTSGYDRQGGDRVYAIATDAMHNQRENRCLIEVIQHILDRGFRGRYRFANDSDHQIAVVRKQVDQAVVTSGHSPPVSGEHMLTTGGAPPVYHLRVEAQPLSQAPRKSRRWMAIGALCLVLLAGAAVAGYWRYTKVRQAEPPVSPIDALAGRLAGHLADEVNAGTVTLAENAQHTTLSLRLEGIFEAGQSSVNPWVKPLITTIGQEVAKTPGRVLVTGHTDSQPFSHMQRSSNLALSDARAQEVAQILVSAGVATDRIDSTGKGNAEPAADNATPQGRLRNRRVEITVFE</sequence>
<dbReference type="Gene3D" id="3.30.1330.60">
    <property type="entry name" value="OmpA-like domain"/>
    <property type="match status" value="1"/>
</dbReference>
<dbReference type="Pfam" id="PF09850">
    <property type="entry name" value="DotU"/>
    <property type="match status" value="1"/>
</dbReference>
<evidence type="ECO:0000313" key="5">
    <source>
        <dbReference type="Proteomes" id="UP000001192"/>
    </source>
</evidence>
<keyword evidence="4" id="KW-0614">Plasmid</keyword>
<dbReference type="InterPro" id="IPR038522">
    <property type="entry name" value="T4/T6SS_DotU_sf"/>
</dbReference>
<dbReference type="NCBIfam" id="TIGR03349">
    <property type="entry name" value="IV_VI_DotU"/>
    <property type="match status" value="1"/>
</dbReference>
<dbReference type="Pfam" id="PF00691">
    <property type="entry name" value="OmpA"/>
    <property type="match status" value="1"/>
</dbReference>
<accession>B2JW37</accession>
<evidence type="ECO:0000259" key="3">
    <source>
        <dbReference type="PROSITE" id="PS51123"/>
    </source>
</evidence>
<dbReference type="GO" id="GO:0016020">
    <property type="term" value="C:membrane"/>
    <property type="evidence" value="ECO:0007669"/>
    <property type="project" value="UniProtKB-UniRule"/>
</dbReference>
<dbReference type="InterPro" id="IPR006665">
    <property type="entry name" value="OmpA-like"/>
</dbReference>
<dbReference type="RefSeq" id="WP_012405323.1">
    <property type="nucleotide sequence ID" value="NC_010625.1"/>
</dbReference>
<proteinExistence type="predicted"/>
<dbReference type="CDD" id="cd07185">
    <property type="entry name" value="OmpA_C-like"/>
    <property type="match status" value="1"/>
</dbReference>
<dbReference type="Proteomes" id="UP000001192">
    <property type="component" value="Plasmid pBPHY01"/>
</dbReference>
<evidence type="ECO:0000256" key="1">
    <source>
        <dbReference type="PROSITE-ProRule" id="PRU00473"/>
    </source>
</evidence>
<evidence type="ECO:0000256" key="2">
    <source>
        <dbReference type="SAM" id="Phobius"/>
    </source>
</evidence>
<dbReference type="KEGG" id="bph:Bphy_6107"/>
<keyword evidence="2" id="KW-0812">Transmembrane</keyword>
<feature type="domain" description="OmpA-like" evidence="3">
    <location>
        <begin position="292"/>
        <end position="410"/>
    </location>
</feature>
<dbReference type="InterPro" id="IPR017732">
    <property type="entry name" value="T4/T6SS_DotU"/>
</dbReference>
<protein>
    <submittedName>
        <fullName evidence="4">Type IV / VI secretion system protein, DotU family</fullName>
    </submittedName>
</protein>
<dbReference type="HOGENOM" id="CLU_041790_0_0_4"/>
<gene>
    <name evidence="4" type="ordered locus">Bphy_6107</name>
</gene>
<reference evidence="5" key="1">
    <citation type="journal article" date="2014" name="Stand. Genomic Sci.">
        <title>Complete genome sequence of Burkholderia phymatum STM815(T), a broad host range and efficient nitrogen-fixing symbiont of Mimosa species.</title>
        <authorList>
            <person name="Moulin L."/>
            <person name="Klonowska A."/>
            <person name="Caroline B."/>
            <person name="Booth K."/>
            <person name="Vriezen J.A."/>
            <person name="Melkonian R."/>
            <person name="James E.K."/>
            <person name="Young J.P."/>
            <person name="Bena G."/>
            <person name="Hauser L."/>
            <person name="Land M."/>
            <person name="Kyrpides N."/>
            <person name="Bruce D."/>
            <person name="Chain P."/>
            <person name="Copeland A."/>
            <person name="Pitluck S."/>
            <person name="Woyke T."/>
            <person name="Lizotte-Waniewski M."/>
            <person name="Bristow J."/>
            <person name="Riley M."/>
        </authorList>
    </citation>
    <scope>NUCLEOTIDE SEQUENCE [LARGE SCALE GENOMIC DNA]</scope>
    <source>
        <strain evidence="5">DSM 17167 / CIP 108236 / LMG 21445 / STM815</strain>
        <plasmid evidence="5">Plasmid pBPHY01</plasmid>
    </source>
</reference>
<keyword evidence="5" id="KW-1185">Reference proteome</keyword>
<dbReference type="PRINTS" id="PR01023">
    <property type="entry name" value="NAFLGMOTY"/>
</dbReference>
<dbReference type="InterPro" id="IPR036737">
    <property type="entry name" value="OmpA-like_sf"/>
</dbReference>
<dbReference type="AlphaFoldDB" id="B2JW37"/>
<dbReference type="PROSITE" id="PS51123">
    <property type="entry name" value="OMPA_2"/>
    <property type="match status" value="1"/>
</dbReference>
<dbReference type="Gene3D" id="1.25.40.590">
    <property type="entry name" value="Type IV / VI secretion system, DotU"/>
    <property type="match status" value="1"/>
</dbReference>
<dbReference type="OrthoDB" id="6998040at2"/>
<dbReference type="PANTHER" id="PTHR30329">
    <property type="entry name" value="STATOR ELEMENT OF FLAGELLAR MOTOR COMPLEX"/>
    <property type="match status" value="1"/>
</dbReference>
<dbReference type="PANTHER" id="PTHR30329:SF19">
    <property type="entry name" value="OUTER MEMBRANE PROTEIN, OMPA FAMILY"/>
    <property type="match status" value="1"/>
</dbReference>